<dbReference type="GO" id="GO:0047560">
    <property type="term" value="F:3-dehydrosphinganine reductase activity"/>
    <property type="evidence" value="ECO:0007669"/>
    <property type="project" value="TreeGrafter"/>
</dbReference>
<organism evidence="1 2">
    <name type="scientific">Rubus argutus</name>
    <name type="common">Southern blackberry</name>
    <dbReference type="NCBI Taxonomy" id="59490"/>
    <lineage>
        <taxon>Eukaryota</taxon>
        <taxon>Viridiplantae</taxon>
        <taxon>Streptophyta</taxon>
        <taxon>Embryophyta</taxon>
        <taxon>Tracheophyta</taxon>
        <taxon>Spermatophyta</taxon>
        <taxon>Magnoliopsida</taxon>
        <taxon>eudicotyledons</taxon>
        <taxon>Gunneridae</taxon>
        <taxon>Pentapetalae</taxon>
        <taxon>rosids</taxon>
        <taxon>fabids</taxon>
        <taxon>Rosales</taxon>
        <taxon>Rosaceae</taxon>
        <taxon>Rosoideae</taxon>
        <taxon>Rosoideae incertae sedis</taxon>
        <taxon>Rubus</taxon>
    </lineage>
</organism>
<dbReference type="PRINTS" id="PR00081">
    <property type="entry name" value="GDHRDH"/>
</dbReference>
<sequence>MKCKIPIKSRHVFITGGSSGIGLALAHQAASEGARVSILARSIDKLEEARNYIQLSTGVDVAVFAADVRDYDAVSKAVEDAGPIDVLVVNQGVFVPGSWRSRD</sequence>
<dbReference type="GO" id="GO:0006666">
    <property type="term" value="P:3-keto-sphinganine metabolic process"/>
    <property type="evidence" value="ECO:0007669"/>
    <property type="project" value="TreeGrafter"/>
</dbReference>
<dbReference type="SUPFAM" id="SSF51735">
    <property type="entry name" value="NAD(P)-binding Rossmann-fold domains"/>
    <property type="match status" value="1"/>
</dbReference>
<name>A0AAW1XCF4_RUBAR</name>
<accession>A0AAW1XCF4</accession>
<gene>
    <name evidence="1" type="ORF">M0R45_020618</name>
</gene>
<dbReference type="PANTHER" id="PTHR43550">
    <property type="entry name" value="3-KETODIHYDROSPHINGOSINE REDUCTASE"/>
    <property type="match status" value="1"/>
</dbReference>
<dbReference type="Gene3D" id="3.40.50.720">
    <property type="entry name" value="NAD(P)-binding Rossmann-like Domain"/>
    <property type="match status" value="1"/>
</dbReference>
<dbReference type="GO" id="GO:0030148">
    <property type="term" value="P:sphingolipid biosynthetic process"/>
    <property type="evidence" value="ECO:0007669"/>
    <property type="project" value="TreeGrafter"/>
</dbReference>
<dbReference type="InterPro" id="IPR002347">
    <property type="entry name" value="SDR_fam"/>
</dbReference>
<evidence type="ECO:0008006" key="3">
    <source>
        <dbReference type="Google" id="ProtNLM"/>
    </source>
</evidence>
<dbReference type="GO" id="GO:0005789">
    <property type="term" value="C:endoplasmic reticulum membrane"/>
    <property type="evidence" value="ECO:0007669"/>
    <property type="project" value="TreeGrafter"/>
</dbReference>
<protein>
    <recommendedName>
        <fullName evidence="3">SDR family NAD(P)-dependent oxidoreductase</fullName>
    </recommendedName>
</protein>
<dbReference type="Proteomes" id="UP001457282">
    <property type="component" value="Unassembled WGS sequence"/>
</dbReference>
<dbReference type="EMBL" id="JBEDUW010000004">
    <property type="protein sequence ID" value="KAK9933420.1"/>
    <property type="molecule type" value="Genomic_DNA"/>
</dbReference>
<evidence type="ECO:0000313" key="1">
    <source>
        <dbReference type="EMBL" id="KAK9933420.1"/>
    </source>
</evidence>
<proteinExistence type="predicted"/>
<comment type="caution">
    <text evidence="1">The sequence shown here is derived from an EMBL/GenBank/DDBJ whole genome shotgun (WGS) entry which is preliminary data.</text>
</comment>
<dbReference type="InterPro" id="IPR036291">
    <property type="entry name" value="NAD(P)-bd_dom_sf"/>
</dbReference>
<dbReference type="AlphaFoldDB" id="A0AAW1XCF4"/>
<reference evidence="1 2" key="1">
    <citation type="journal article" date="2023" name="G3 (Bethesda)">
        <title>A chromosome-length genome assembly and annotation of blackberry (Rubus argutus, cv. 'Hillquist').</title>
        <authorList>
            <person name="Bruna T."/>
            <person name="Aryal R."/>
            <person name="Dudchenko O."/>
            <person name="Sargent D.J."/>
            <person name="Mead D."/>
            <person name="Buti M."/>
            <person name="Cavallini A."/>
            <person name="Hytonen T."/>
            <person name="Andres J."/>
            <person name="Pham M."/>
            <person name="Weisz D."/>
            <person name="Mascagni F."/>
            <person name="Usai G."/>
            <person name="Natali L."/>
            <person name="Bassil N."/>
            <person name="Fernandez G.E."/>
            <person name="Lomsadze A."/>
            <person name="Armour M."/>
            <person name="Olukolu B."/>
            <person name="Poorten T."/>
            <person name="Britton C."/>
            <person name="Davik J."/>
            <person name="Ashrafi H."/>
            <person name="Aiden E.L."/>
            <person name="Borodovsky M."/>
            <person name="Worthington M."/>
        </authorList>
    </citation>
    <scope>NUCLEOTIDE SEQUENCE [LARGE SCALE GENOMIC DNA]</scope>
    <source>
        <strain evidence="1">PI 553951</strain>
    </source>
</reference>
<dbReference type="Pfam" id="PF00106">
    <property type="entry name" value="adh_short"/>
    <property type="match status" value="1"/>
</dbReference>
<keyword evidence="2" id="KW-1185">Reference proteome</keyword>
<evidence type="ECO:0000313" key="2">
    <source>
        <dbReference type="Proteomes" id="UP001457282"/>
    </source>
</evidence>
<dbReference type="PANTHER" id="PTHR43550:SF3">
    <property type="entry name" value="3-KETODIHYDROSPHINGOSINE REDUCTASE"/>
    <property type="match status" value="1"/>
</dbReference>